<dbReference type="EMBL" id="LSRX01000021">
    <property type="protein sequence ID" value="OLQ14023.1"/>
    <property type="molecule type" value="Genomic_DNA"/>
</dbReference>
<dbReference type="Gene3D" id="3.40.50.1820">
    <property type="entry name" value="alpha/beta hydrolase"/>
    <property type="match status" value="1"/>
</dbReference>
<dbReference type="Proteomes" id="UP000186817">
    <property type="component" value="Unassembled WGS sequence"/>
</dbReference>
<comment type="caution">
    <text evidence="2">The sequence shown here is derived from an EMBL/GenBank/DDBJ whole genome shotgun (WGS) entry which is preliminary data.</text>
</comment>
<sequence length="733" mass="81929">MQVHRVVQPGEFGSAVKIATVTADLPTGKVLYVAFKGTSYILDFLNWNLELHHTMTQDADFFVHGGAAGTVQAVSFWLEQSLLERLKTARENGVRSVIFTGHSLGGMYAALLFYIFWKKKTDGASKDVVSLLSDFDVRCVTFGSPMVFGGDSPQAQAFKEFAAKGAVNYINGNDPCPRAWGAINLRQFVSMATKSVQKGLVDELGSVKGFVASQVVAAAAQHVLNRPDFYLLEDFAKRYQHFAELKVLSSHRQVARWKEFQLTPDCLKDHSVMAYVTRLFDAVDDSRPECHVHTQIARVQQSRTGLRGGGPIPGNFRAATARLQLTKCVVLHAAPGAAPNSALLRSALGALQRLAEEPKTKTGKAPIDNRSFCRSLPAQAERAAEDLWQLSSMYERAAQESTTSLGSVGVPCCHPAKLWKSGFGGIRQITAAEARRQYPLALARAAKLRALLLSIRTWSDGDLEVGPVEEALTFLRGFDMPAPAATGSDPLVELATLTWQQQWQVRHLLRCVQAAEERDQLVSEVDDLVEELAAAEARLAERKEEVARGEQEQEALDSYRQNEYELKSWECERLAESLAESRYATKQMTSRWEAAVAEAEELREEVQEERSFRLASPSSPPSRRRSAPPRKRSDWQLQARIQELEDLVRELHRDQKVDREALRETCDHRDRLQAKTLEYKRCIISILLALIVVALSYKEPRTQKEVPVLLPAWLWGAQKQLCQRTVVKSMIAF</sequence>
<evidence type="ECO:0000313" key="2">
    <source>
        <dbReference type="EMBL" id="OLQ14023.1"/>
    </source>
</evidence>
<reference evidence="2 3" key="1">
    <citation type="submission" date="2016-02" db="EMBL/GenBank/DDBJ databases">
        <title>Genome analysis of coral dinoflagellate symbionts highlights evolutionary adaptations to a symbiotic lifestyle.</title>
        <authorList>
            <person name="Aranda M."/>
            <person name="Li Y."/>
            <person name="Liew Y.J."/>
            <person name="Baumgarten S."/>
            <person name="Simakov O."/>
            <person name="Wilson M."/>
            <person name="Piel J."/>
            <person name="Ashoor H."/>
            <person name="Bougouffa S."/>
            <person name="Bajic V.B."/>
            <person name="Ryu T."/>
            <person name="Ravasi T."/>
            <person name="Bayer T."/>
            <person name="Micklem G."/>
            <person name="Kim H."/>
            <person name="Bhak J."/>
            <person name="Lajeunesse T.C."/>
            <person name="Voolstra C.R."/>
        </authorList>
    </citation>
    <scope>NUCLEOTIDE SEQUENCE [LARGE SCALE GENOMIC DNA]</scope>
    <source>
        <strain evidence="2 3">CCMP2467</strain>
    </source>
</reference>
<dbReference type="Pfam" id="PF01764">
    <property type="entry name" value="Lipase_3"/>
    <property type="match status" value="1"/>
</dbReference>
<name>A0A1Q9F2Y5_SYMMI</name>
<gene>
    <name evidence="2" type="ORF">AK812_SmicGene1977</name>
</gene>
<dbReference type="PANTHER" id="PTHR45856:SF11">
    <property type="entry name" value="FUNGAL LIPASE-LIKE DOMAIN-CONTAINING PROTEIN"/>
    <property type="match status" value="1"/>
</dbReference>
<dbReference type="SUPFAM" id="SSF53474">
    <property type="entry name" value="alpha/beta-Hydrolases"/>
    <property type="match status" value="1"/>
</dbReference>
<dbReference type="InterPro" id="IPR002921">
    <property type="entry name" value="Fungal_lipase-type"/>
</dbReference>
<dbReference type="InterPro" id="IPR029058">
    <property type="entry name" value="AB_hydrolase_fold"/>
</dbReference>
<dbReference type="InterPro" id="IPR051218">
    <property type="entry name" value="Sec_MonoDiacylglyc_Lipase"/>
</dbReference>
<accession>A0A1Q9F2Y5</accession>
<evidence type="ECO:0000313" key="3">
    <source>
        <dbReference type="Proteomes" id="UP000186817"/>
    </source>
</evidence>
<protein>
    <recommendedName>
        <fullName evidence="1">Fungal lipase-type domain-containing protein</fullName>
    </recommendedName>
</protein>
<organism evidence="2 3">
    <name type="scientific">Symbiodinium microadriaticum</name>
    <name type="common">Dinoflagellate</name>
    <name type="synonym">Zooxanthella microadriatica</name>
    <dbReference type="NCBI Taxonomy" id="2951"/>
    <lineage>
        <taxon>Eukaryota</taxon>
        <taxon>Sar</taxon>
        <taxon>Alveolata</taxon>
        <taxon>Dinophyceae</taxon>
        <taxon>Suessiales</taxon>
        <taxon>Symbiodiniaceae</taxon>
        <taxon>Symbiodinium</taxon>
    </lineage>
</organism>
<dbReference type="OrthoDB" id="447758at2759"/>
<proteinExistence type="predicted"/>
<dbReference type="PANTHER" id="PTHR45856">
    <property type="entry name" value="ALPHA/BETA-HYDROLASES SUPERFAMILY PROTEIN"/>
    <property type="match status" value="1"/>
</dbReference>
<keyword evidence="3" id="KW-1185">Reference proteome</keyword>
<evidence type="ECO:0000259" key="1">
    <source>
        <dbReference type="Pfam" id="PF01764"/>
    </source>
</evidence>
<dbReference type="GO" id="GO:0006629">
    <property type="term" value="P:lipid metabolic process"/>
    <property type="evidence" value="ECO:0007669"/>
    <property type="project" value="InterPro"/>
</dbReference>
<dbReference type="AlphaFoldDB" id="A0A1Q9F2Y5"/>
<feature type="domain" description="Fungal lipase-type" evidence="1">
    <location>
        <begin position="32"/>
        <end position="179"/>
    </location>
</feature>